<dbReference type="PATRIC" id="fig|104336.4.peg.1263"/>
<feature type="signal peptide" evidence="1">
    <location>
        <begin position="1"/>
        <end position="20"/>
    </location>
</feature>
<dbReference type="AlphaFoldDB" id="A0A0F0KUY2"/>
<name>A0A0F0KUY2_9MICO</name>
<feature type="chain" id="PRO_5039078466" evidence="1">
    <location>
        <begin position="21"/>
        <end position="283"/>
    </location>
</feature>
<keyword evidence="1" id="KW-0732">Signal</keyword>
<dbReference type="Proteomes" id="UP000033572">
    <property type="component" value="Unassembled WGS sequence"/>
</dbReference>
<gene>
    <name evidence="2" type="ORF">RN50_01232</name>
</gene>
<protein>
    <submittedName>
        <fullName evidence="2">Uncharacterized protein</fullName>
    </submittedName>
</protein>
<evidence type="ECO:0000313" key="3">
    <source>
        <dbReference type="Proteomes" id="UP000033572"/>
    </source>
</evidence>
<proteinExistence type="predicted"/>
<dbReference type="PROSITE" id="PS51257">
    <property type="entry name" value="PROKAR_LIPOPROTEIN"/>
    <property type="match status" value="1"/>
</dbReference>
<evidence type="ECO:0000313" key="2">
    <source>
        <dbReference type="EMBL" id="KJL23061.1"/>
    </source>
</evidence>
<keyword evidence="3" id="KW-1185">Reference proteome</keyword>
<accession>A0A0F0KUY2</accession>
<dbReference type="GeneID" id="94445635"/>
<dbReference type="EMBL" id="JYIU01000037">
    <property type="protein sequence ID" value="KJL23061.1"/>
    <property type="molecule type" value="Genomic_DNA"/>
</dbReference>
<evidence type="ECO:0000256" key="1">
    <source>
        <dbReference type="SAM" id="SignalP"/>
    </source>
</evidence>
<organism evidence="2 3">
    <name type="scientific">Microbacterium foliorum</name>
    <dbReference type="NCBI Taxonomy" id="104336"/>
    <lineage>
        <taxon>Bacteria</taxon>
        <taxon>Bacillati</taxon>
        <taxon>Actinomycetota</taxon>
        <taxon>Actinomycetes</taxon>
        <taxon>Micrococcales</taxon>
        <taxon>Microbacteriaceae</taxon>
        <taxon>Microbacterium</taxon>
    </lineage>
</organism>
<dbReference type="RefSeq" id="WP_156149271.1">
    <property type="nucleotide sequence ID" value="NZ_CP031425.1"/>
</dbReference>
<reference evidence="2 3" key="1">
    <citation type="submission" date="2015-02" db="EMBL/GenBank/DDBJ databases">
        <title>Draft genome sequences of ten Microbacterium spp. with emphasis on heavy metal contaminated environments.</title>
        <authorList>
            <person name="Corretto E."/>
        </authorList>
    </citation>
    <scope>NUCLEOTIDE SEQUENCE [LARGE SCALE GENOMIC DNA]</scope>
    <source>
        <strain evidence="2 3">DSM 12966</strain>
    </source>
</reference>
<comment type="caution">
    <text evidence="2">The sequence shown here is derived from an EMBL/GenBank/DDBJ whole genome shotgun (WGS) entry which is preliminary data.</text>
</comment>
<sequence>MRRIRGVVVIALAMTLVGCAGQEGDADPASVDAMLDVEKVPGVLVAPYEHFVQIDPDAPEDEIVTTALAVRDIVDGMGEDRPRDLEIVAVYPGDPYVNTTFTTTSYDDPDRFEDDVRLWAGLLDDGFTQVSYVTASEGAGAGTLAVFSEGQGDAGKTLAETYGAIEQSVSEPPYSDAPPSLYASVDRASISNKSGRADLGDAWIEPSEELASLDYLTSARVSLTPDETWVSLVGDAGLTAEQAAQIMAVLTDRGVLGPAVNVIHTDRSALPKDSKTTLYGVAE</sequence>